<keyword evidence="3" id="KW-1185">Reference proteome</keyword>
<organism evidence="2 3">
    <name type="scientific">Oryza meyeriana var. granulata</name>
    <dbReference type="NCBI Taxonomy" id="110450"/>
    <lineage>
        <taxon>Eukaryota</taxon>
        <taxon>Viridiplantae</taxon>
        <taxon>Streptophyta</taxon>
        <taxon>Embryophyta</taxon>
        <taxon>Tracheophyta</taxon>
        <taxon>Spermatophyta</taxon>
        <taxon>Magnoliopsida</taxon>
        <taxon>Liliopsida</taxon>
        <taxon>Poales</taxon>
        <taxon>Poaceae</taxon>
        <taxon>BOP clade</taxon>
        <taxon>Oryzoideae</taxon>
        <taxon>Oryzeae</taxon>
        <taxon>Oryzinae</taxon>
        <taxon>Oryza</taxon>
        <taxon>Oryza meyeriana</taxon>
    </lineage>
</organism>
<gene>
    <name evidence="2" type="ORF">E2562_021464</name>
</gene>
<evidence type="ECO:0000313" key="3">
    <source>
        <dbReference type="Proteomes" id="UP000479710"/>
    </source>
</evidence>
<reference evidence="2 3" key="1">
    <citation type="submission" date="2019-11" db="EMBL/GenBank/DDBJ databases">
        <title>Whole genome sequence of Oryza granulata.</title>
        <authorList>
            <person name="Li W."/>
        </authorList>
    </citation>
    <scope>NUCLEOTIDE SEQUENCE [LARGE SCALE GENOMIC DNA]</scope>
    <source>
        <strain evidence="3">cv. Menghai</strain>
        <tissue evidence="2">Leaf</tissue>
    </source>
</reference>
<feature type="compositionally biased region" description="Low complexity" evidence="1">
    <location>
        <begin position="49"/>
        <end position="62"/>
    </location>
</feature>
<comment type="caution">
    <text evidence="2">The sequence shown here is derived from an EMBL/GenBank/DDBJ whole genome shotgun (WGS) entry which is preliminary data.</text>
</comment>
<sequence>RRRELLALEKSAVDICADEGSEFYVDSDVLMKAYKEQDRLERITDGEQSSTSESTSVSGGMSIESDRSFKLFNRN</sequence>
<protein>
    <submittedName>
        <fullName evidence="2">Uncharacterized protein</fullName>
    </submittedName>
</protein>
<accession>A0A6G1DZA6</accession>
<feature type="non-terminal residue" evidence="2">
    <location>
        <position position="1"/>
    </location>
</feature>
<dbReference type="Proteomes" id="UP000479710">
    <property type="component" value="Unassembled WGS sequence"/>
</dbReference>
<name>A0A6G1DZA6_9ORYZ</name>
<dbReference type="AlphaFoldDB" id="A0A6G1DZA6"/>
<evidence type="ECO:0000256" key="1">
    <source>
        <dbReference type="SAM" id="MobiDB-lite"/>
    </source>
</evidence>
<proteinExistence type="predicted"/>
<dbReference type="EMBL" id="SPHZ02000005">
    <property type="protein sequence ID" value="KAF0917777.1"/>
    <property type="molecule type" value="Genomic_DNA"/>
</dbReference>
<evidence type="ECO:0000313" key="2">
    <source>
        <dbReference type="EMBL" id="KAF0917777.1"/>
    </source>
</evidence>
<feature type="region of interest" description="Disordered" evidence="1">
    <location>
        <begin position="40"/>
        <end position="62"/>
    </location>
</feature>